<dbReference type="STRING" id="301148.B4135_1414"/>
<proteinExistence type="predicted"/>
<name>A0A150MCH9_9BACI</name>
<dbReference type="EMBL" id="LQYT01000012">
    <property type="protein sequence ID" value="KYD22284.1"/>
    <property type="molecule type" value="Genomic_DNA"/>
</dbReference>
<accession>A0A150MCH9</accession>
<keyword evidence="1" id="KW-0472">Membrane</keyword>
<sequence>MMKITGNPEGKGFLSFFPLLWFGRLFSGIWNLISDIIDLTAADFFT</sequence>
<dbReference type="Proteomes" id="UP000075683">
    <property type="component" value="Unassembled WGS sequence"/>
</dbReference>
<evidence type="ECO:0000256" key="1">
    <source>
        <dbReference type="SAM" id="Phobius"/>
    </source>
</evidence>
<gene>
    <name evidence="2" type="ORF">B4135_1414</name>
</gene>
<keyword evidence="1" id="KW-0812">Transmembrane</keyword>
<dbReference type="AlphaFoldDB" id="A0A150MCH9"/>
<organism evidence="2 3">
    <name type="scientific">Caldibacillus debilis</name>
    <dbReference type="NCBI Taxonomy" id="301148"/>
    <lineage>
        <taxon>Bacteria</taxon>
        <taxon>Bacillati</taxon>
        <taxon>Bacillota</taxon>
        <taxon>Bacilli</taxon>
        <taxon>Bacillales</taxon>
        <taxon>Bacillaceae</taxon>
        <taxon>Caldibacillus</taxon>
    </lineage>
</organism>
<feature type="transmembrane region" description="Helical" evidence="1">
    <location>
        <begin position="12"/>
        <end position="33"/>
    </location>
</feature>
<evidence type="ECO:0000313" key="3">
    <source>
        <dbReference type="Proteomes" id="UP000075683"/>
    </source>
</evidence>
<evidence type="ECO:0000313" key="2">
    <source>
        <dbReference type="EMBL" id="KYD22284.1"/>
    </source>
</evidence>
<comment type="caution">
    <text evidence="2">The sequence shown here is derived from an EMBL/GenBank/DDBJ whole genome shotgun (WGS) entry which is preliminary data.</text>
</comment>
<protein>
    <submittedName>
        <fullName evidence="2">Uncharacterized protein</fullName>
    </submittedName>
</protein>
<reference evidence="2 3" key="1">
    <citation type="submission" date="2016-01" db="EMBL/GenBank/DDBJ databases">
        <title>Draft Genome Sequences of Seven Thermophilic Sporeformers Isolated from Foods.</title>
        <authorList>
            <person name="Berendsen E.M."/>
            <person name="Wells-Bennik M.H."/>
            <person name="Krawcyk A.O."/>
            <person name="De Jong A."/>
            <person name="Holsappel S."/>
            <person name="Eijlander R.T."/>
            <person name="Kuipers O.P."/>
        </authorList>
    </citation>
    <scope>NUCLEOTIDE SEQUENCE [LARGE SCALE GENOMIC DNA]</scope>
    <source>
        <strain evidence="2 3">B4135</strain>
    </source>
</reference>
<keyword evidence="1" id="KW-1133">Transmembrane helix</keyword>